<dbReference type="OrthoDB" id="532484at2759"/>
<keyword evidence="2" id="KW-1185">Reference proteome</keyword>
<dbReference type="InterPro" id="IPR029147">
    <property type="entry name" value="CFAP77"/>
</dbReference>
<dbReference type="Pfam" id="PF14825">
    <property type="entry name" value="CFAP77"/>
    <property type="match status" value="1"/>
</dbReference>
<reference evidence="1 2" key="1">
    <citation type="submission" date="2016-11" db="EMBL/GenBank/DDBJ databases">
        <title>The macronuclear genome of Stentor coeruleus: a giant cell with tiny introns.</title>
        <authorList>
            <person name="Slabodnick M."/>
            <person name="Ruby J.G."/>
            <person name="Reiff S.B."/>
            <person name="Swart E.C."/>
            <person name="Gosai S."/>
            <person name="Prabakaran S."/>
            <person name="Witkowska E."/>
            <person name="Larue G.E."/>
            <person name="Fisher S."/>
            <person name="Freeman R.M."/>
            <person name="Gunawardena J."/>
            <person name="Chu W."/>
            <person name="Stover N.A."/>
            <person name="Gregory B.D."/>
            <person name="Nowacki M."/>
            <person name="Derisi J."/>
            <person name="Roy S.W."/>
            <person name="Marshall W.F."/>
            <person name="Sood P."/>
        </authorList>
    </citation>
    <scope>NUCLEOTIDE SEQUENCE [LARGE SCALE GENOMIC DNA]</scope>
    <source>
        <strain evidence="1">WM001</strain>
    </source>
</reference>
<proteinExistence type="predicted"/>
<evidence type="ECO:0000313" key="1">
    <source>
        <dbReference type="EMBL" id="OMJ82986.1"/>
    </source>
</evidence>
<dbReference type="PANTHER" id="PTHR28617">
    <property type="entry name" value="CILIA- AND FLAGELLA-ASSOCIATED PROTEIN 77"/>
    <property type="match status" value="1"/>
</dbReference>
<accession>A0A1R2C1X4</accession>
<sequence>MLDTSHNFYSRMQNSGNLLLFKGDVGRKKPGIHTLPSENFSYGKSTGEDKEGAGELMSYWNFHQTTQKPSCEPNFKLLNSMSVGNGLSTATEFRNFRKGKEIRIHTSLSNKKLPQTIPNMTFGLPLRPATPIKAVVSNFYGRLSVENLHDAYTSTPSSKISRWNSTRGFELLKNSKMKGMDKTESSMFKMRKFSGVKSKTDCWRSKTPGLNV</sequence>
<organism evidence="1 2">
    <name type="scientific">Stentor coeruleus</name>
    <dbReference type="NCBI Taxonomy" id="5963"/>
    <lineage>
        <taxon>Eukaryota</taxon>
        <taxon>Sar</taxon>
        <taxon>Alveolata</taxon>
        <taxon>Ciliophora</taxon>
        <taxon>Postciliodesmatophora</taxon>
        <taxon>Heterotrichea</taxon>
        <taxon>Heterotrichida</taxon>
        <taxon>Stentoridae</taxon>
        <taxon>Stentor</taxon>
    </lineage>
</organism>
<dbReference type="AlphaFoldDB" id="A0A1R2C1X4"/>
<protein>
    <submittedName>
        <fullName evidence="1">Uncharacterized protein</fullName>
    </submittedName>
</protein>
<dbReference type="Proteomes" id="UP000187209">
    <property type="component" value="Unassembled WGS sequence"/>
</dbReference>
<dbReference type="EMBL" id="MPUH01000320">
    <property type="protein sequence ID" value="OMJ82986.1"/>
    <property type="molecule type" value="Genomic_DNA"/>
</dbReference>
<evidence type="ECO:0000313" key="2">
    <source>
        <dbReference type="Proteomes" id="UP000187209"/>
    </source>
</evidence>
<comment type="caution">
    <text evidence="1">The sequence shown here is derived from an EMBL/GenBank/DDBJ whole genome shotgun (WGS) entry which is preliminary data.</text>
</comment>
<gene>
    <name evidence="1" type="ORF">SteCoe_16198</name>
</gene>
<name>A0A1R2C1X4_9CILI</name>
<dbReference type="PANTHER" id="PTHR28617:SF1">
    <property type="entry name" value="CILIA- AND FLAGELLA-ASSOCIATED PROTEIN 77"/>
    <property type="match status" value="1"/>
</dbReference>